<dbReference type="PANTHER" id="PTHR45138:SF9">
    <property type="entry name" value="DIGUANYLATE CYCLASE DGCM-RELATED"/>
    <property type="match status" value="1"/>
</dbReference>
<dbReference type="SUPFAM" id="SSF55073">
    <property type="entry name" value="Nucleotide cyclase"/>
    <property type="match status" value="1"/>
</dbReference>
<dbReference type="InterPro" id="IPR029787">
    <property type="entry name" value="Nucleotide_cyclase"/>
</dbReference>
<dbReference type="SMART" id="SM00267">
    <property type="entry name" value="GGDEF"/>
    <property type="match status" value="1"/>
</dbReference>
<dbReference type="GO" id="GO:0052621">
    <property type="term" value="F:diguanylate cyclase activity"/>
    <property type="evidence" value="ECO:0007669"/>
    <property type="project" value="UniProtKB-EC"/>
</dbReference>
<dbReference type="InterPro" id="IPR031621">
    <property type="entry name" value="HisKA_7TM"/>
</dbReference>
<feature type="transmembrane region" description="Helical" evidence="1">
    <location>
        <begin position="135"/>
        <end position="159"/>
    </location>
</feature>
<keyword evidence="1" id="KW-0812">Transmembrane</keyword>
<dbReference type="EC" id="2.7.7.65" evidence="3"/>
<dbReference type="CDD" id="cd00130">
    <property type="entry name" value="PAS"/>
    <property type="match status" value="1"/>
</dbReference>
<name>A0ABW3HTQ3_9BACL</name>
<dbReference type="PROSITE" id="PS50887">
    <property type="entry name" value="GGDEF"/>
    <property type="match status" value="1"/>
</dbReference>
<reference evidence="4" key="1">
    <citation type="journal article" date="2019" name="Int. J. Syst. Evol. Microbiol.">
        <title>The Global Catalogue of Microorganisms (GCM) 10K type strain sequencing project: providing services to taxonomists for standard genome sequencing and annotation.</title>
        <authorList>
            <consortium name="The Broad Institute Genomics Platform"/>
            <consortium name="The Broad Institute Genome Sequencing Center for Infectious Disease"/>
            <person name="Wu L."/>
            <person name="Ma J."/>
        </authorList>
    </citation>
    <scope>NUCLEOTIDE SEQUENCE [LARGE SCALE GENOMIC DNA]</scope>
    <source>
        <strain evidence="4">CCUG 59129</strain>
    </source>
</reference>
<feature type="transmembrane region" description="Helical" evidence="1">
    <location>
        <begin position="95"/>
        <end position="115"/>
    </location>
</feature>
<dbReference type="RefSeq" id="WP_377566037.1">
    <property type="nucleotide sequence ID" value="NZ_JBHTJZ010000024.1"/>
</dbReference>
<protein>
    <submittedName>
        <fullName evidence="3">Diguanylate cyclase</fullName>
        <ecNumber evidence="3">2.7.7.65</ecNumber>
    </submittedName>
</protein>
<gene>
    <name evidence="3" type="ORF">ACFQ2I_15880</name>
</gene>
<dbReference type="InterPro" id="IPR000160">
    <property type="entry name" value="GGDEF_dom"/>
</dbReference>
<keyword evidence="3" id="KW-0548">Nucleotidyltransferase</keyword>
<dbReference type="Pfam" id="PF00990">
    <property type="entry name" value="GGDEF"/>
    <property type="match status" value="1"/>
</dbReference>
<comment type="caution">
    <text evidence="3">The sequence shown here is derived from an EMBL/GenBank/DDBJ whole genome shotgun (WGS) entry which is preliminary data.</text>
</comment>
<dbReference type="Gene3D" id="3.30.450.20">
    <property type="entry name" value="PAS domain"/>
    <property type="match status" value="1"/>
</dbReference>
<dbReference type="InterPro" id="IPR043128">
    <property type="entry name" value="Rev_trsase/Diguanyl_cyclase"/>
</dbReference>
<sequence>MIWLDLAIFLGLLGLLLYIYITSAVTVLHRIYLLLHVLFMLWPLFQFAAQTADGPQFKLFYLSASYVALSLLGLGWFVFILFLTARSYFIIRKSVLFLLSLPALLSVLMIVWNHNHHFLDVYETLESGIQQEHGPLFWIMVGQLTLYMSVSIIILLYKLKNGEASSKHRDMIWTAFNSVFLLSFSAVLDFALNILLIGYIGRFIPVISIGLMLTALYIVHAIIRSKVFDIIQIAQQDVMNTMSTGIIVLDENNRIIEVNKAIKHIFRFHFGDMFNPAMLSGQFKGETKREFQRIFDEMEAHPLERLEFEIMLKVEAERHIIMQSAPILDRKKKMLGRVLTFQDVTELRRLVVATNQQNIQLQDQNTELLNMQDKLYQANKQLEQMAVTDSLTGCFNRRYLLEQLEKEVVDNIRYGIPFSLFIFDLDYFKTVNDKYGHLAGDEVLCSTVDTVRSVLRLTDVLARLGGEEFAVYLPHTNREQAEIIAERVKNAVEHNRISSDQCDSDISITISMGVVSIDRFHEDCLFDSKRFLRGLMAQADAALYEAKYNGRNCVVKRKLA</sequence>
<dbReference type="CDD" id="cd01949">
    <property type="entry name" value="GGDEF"/>
    <property type="match status" value="1"/>
</dbReference>
<dbReference type="NCBIfam" id="TIGR00254">
    <property type="entry name" value="GGDEF"/>
    <property type="match status" value="1"/>
</dbReference>
<feature type="transmembrane region" description="Helical" evidence="1">
    <location>
        <begin position="203"/>
        <end position="223"/>
    </location>
</feature>
<keyword evidence="1" id="KW-0472">Membrane</keyword>
<organism evidence="3 4">
    <name type="scientific">Paenibacillus chungangensis</name>
    <dbReference type="NCBI Taxonomy" id="696535"/>
    <lineage>
        <taxon>Bacteria</taxon>
        <taxon>Bacillati</taxon>
        <taxon>Bacillota</taxon>
        <taxon>Bacilli</taxon>
        <taxon>Bacillales</taxon>
        <taxon>Paenibacillaceae</taxon>
        <taxon>Paenibacillus</taxon>
    </lineage>
</organism>
<proteinExistence type="predicted"/>
<dbReference type="Gene3D" id="3.30.70.270">
    <property type="match status" value="1"/>
</dbReference>
<feature type="transmembrane region" description="Helical" evidence="1">
    <location>
        <begin position="171"/>
        <end position="197"/>
    </location>
</feature>
<feature type="transmembrane region" description="Helical" evidence="1">
    <location>
        <begin position="6"/>
        <end position="25"/>
    </location>
</feature>
<dbReference type="InterPro" id="IPR013767">
    <property type="entry name" value="PAS_fold"/>
</dbReference>
<dbReference type="InterPro" id="IPR000014">
    <property type="entry name" value="PAS"/>
</dbReference>
<accession>A0ABW3HTQ3</accession>
<keyword evidence="1" id="KW-1133">Transmembrane helix</keyword>
<dbReference type="PANTHER" id="PTHR45138">
    <property type="entry name" value="REGULATORY COMPONENTS OF SENSORY TRANSDUCTION SYSTEM"/>
    <property type="match status" value="1"/>
</dbReference>
<keyword evidence="4" id="KW-1185">Reference proteome</keyword>
<dbReference type="EMBL" id="JBHTJZ010000024">
    <property type="protein sequence ID" value="MFD0960871.1"/>
    <property type="molecule type" value="Genomic_DNA"/>
</dbReference>
<evidence type="ECO:0000256" key="1">
    <source>
        <dbReference type="SAM" id="Phobius"/>
    </source>
</evidence>
<feature type="transmembrane region" description="Helical" evidence="1">
    <location>
        <begin position="61"/>
        <end position="83"/>
    </location>
</feature>
<dbReference type="SUPFAM" id="SSF55785">
    <property type="entry name" value="PYP-like sensor domain (PAS domain)"/>
    <property type="match status" value="1"/>
</dbReference>
<evidence type="ECO:0000259" key="2">
    <source>
        <dbReference type="PROSITE" id="PS50887"/>
    </source>
</evidence>
<feature type="transmembrane region" description="Helical" evidence="1">
    <location>
        <begin position="32"/>
        <end position="49"/>
    </location>
</feature>
<evidence type="ECO:0000313" key="4">
    <source>
        <dbReference type="Proteomes" id="UP001596989"/>
    </source>
</evidence>
<dbReference type="Pfam" id="PF00989">
    <property type="entry name" value="PAS"/>
    <property type="match status" value="1"/>
</dbReference>
<keyword evidence="3" id="KW-0808">Transferase</keyword>
<dbReference type="InterPro" id="IPR035965">
    <property type="entry name" value="PAS-like_dom_sf"/>
</dbReference>
<dbReference type="InterPro" id="IPR050469">
    <property type="entry name" value="Diguanylate_Cyclase"/>
</dbReference>
<dbReference type="Proteomes" id="UP001596989">
    <property type="component" value="Unassembled WGS sequence"/>
</dbReference>
<evidence type="ECO:0000313" key="3">
    <source>
        <dbReference type="EMBL" id="MFD0960871.1"/>
    </source>
</evidence>
<feature type="domain" description="GGDEF" evidence="2">
    <location>
        <begin position="416"/>
        <end position="559"/>
    </location>
</feature>
<dbReference type="Pfam" id="PF16927">
    <property type="entry name" value="HisKA_7TM"/>
    <property type="match status" value="1"/>
</dbReference>